<comment type="similarity">
    <text evidence="3 7">Belongs to the IspD/TarI cytidylyltransferase family. IspD subfamily.</text>
</comment>
<evidence type="ECO:0000256" key="6">
    <source>
        <dbReference type="ARBA" id="ARBA00023229"/>
    </source>
</evidence>
<comment type="catalytic activity">
    <reaction evidence="1 7">
        <text>2-C-methyl-D-erythritol 4-phosphate + CTP + H(+) = 4-CDP-2-C-methyl-D-erythritol + diphosphate</text>
        <dbReference type="Rhea" id="RHEA:13429"/>
        <dbReference type="ChEBI" id="CHEBI:15378"/>
        <dbReference type="ChEBI" id="CHEBI:33019"/>
        <dbReference type="ChEBI" id="CHEBI:37563"/>
        <dbReference type="ChEBI" id="CHEBI:57823"/>
        <dbReference type="ChEBI" id="CHEBI:58262"/>
        <dbReference type="EC" id="2.7.7.60"/>
    </reaction>
</comment>
<dbReference type="EMBL" id="DVLP01000066">
    <property type="protein sequence ID" value="HIT74386.1"/>
    <property type="molecule type" value="Genomic_DNA"/>
</dbReference>
<evidence type="ECO:0000256" key="7">
    <source>
        <dbReference type="HAMAP-Rule" id="MF_00108"/>
    </source>
</evidence>
<dbReference type="PANTHER" id="PTHR32125">
    <property type="entry name" value="2-C-METHYL-D-ERYTHRITOL 4-PHOSPHATE CYTIDYLYLTRANSFERASE, CHLOROPLASTIC"/>
    <property type="match status" value="1"/>
</dbReference>
<evidence type="ECO:0000256" key="4">
    <source>
        <dbReference type="ARBA" id="ARBA00022679"/>
    </source>
</evidence>
<sequence length="246" mass="25405">MNNPEPVVALVVAAGSGVRLGGAVPKALRLLDGEPLVLHALRRLAAGGIDRAVVVIRPDERERFDRALTDLERPTVDLVAGGAERQDSVRAGLDFLAEAVPTARIVLVHDAARPLVDPATVRRVVSAVAAGAPAVVPAVAVVDTIRQREPDGSSVGLDRSRLMAVQTPQGFDLDLLRRAHAAVAADGVGVTDDAGACEHLGTVVTTVPGSPTGLKITHRDDLVVAEALLRASTAAPSNTAAPSDQE</sequence>
<keyword evidence="6 7" id="KW-0414">Isoprene biosynthesis</keyword>
<dbReference type="PROSITE" id="PS01295">
    <property type="entry name" value="ISPD"/>
    <property type="match status" value="1"/>
</dbReference>
<dbReference type="Pfam" id="PF01128">
    <property type="entry name" value="IspD"/>
    <property type="match status" value="1"/>
</dbReference>
<dbReference type="GO" id="GO:0019288">
    <property type="term" value="P:isopentenyl diphosphate biosynthetic process, methylerythritol 4-phosphate pathway"/>
    <property type="evidence" value="ECO:0007669"/>
    <property type="project" value="UniProtKB-UniRule"/>
</dbReference>
<dbReference type="CDD" id="cd02516">
    <property type="entry name" value="CDP-ME_synthetase"/>
    <property type="match status" value="1"/>
</dbReference>
<comment type="caution">
    <text evidence="8">The sequence shown here is derived from an EMBL/GenBank/DDBJ whole genome shotgun (WGS) entry which is preliminary data.</text>
</comment>
<dbReference type="PANTHER" id="PTHR32125:SF4">
    <property type="entry name" value="2-C-METHYL-D-ERYTHRITOL 4-PHOSPHATE CYTIDYLYLTRANSFERASE, CHLOROPLASTIC"/>
    <property type="match status" value="1"/>
</dbReference>
<accession>A0A9D1KLG4</accession>
<keyword evidence="4 7" id="KW-0808">Transferase</keyword>
<evidence type="ECO:0000313" key="8">
    <source>
        <dbReference type="EMBL" id="HIT74386.1"/>
    </source>
</evidence>
<gene>
    <name evidence="7 8" type="primary">ispD</name>
    <name evidence="8" type="ORF">IAA98_02235</name>
</gene>
<proteinExistence type="inferred from homology"/>
<dbReference type="InterPro" id="IPR034683">
    <property type="entry name" value="IspD/TarI"/>
</dbReference>
<evidence type="ECO:0000256" key="3">
    <source>
        <dbReference type="ARBA" id="ARBA00009789"/>
    </source>
</evidence>
<reference evidence="8" key="2">
    <citation type="journal article" date="2021" name="PeerJ">
        <title>Extensive microbial diversity within the chicken gut microbiome revealed by metagenomics and culture.</title>
        <authorList>
            <person name="Gilroy R."/>
            <person name="Ravi A."/>
            <person name="Getino M."/>
            <person name="Pursley I."/>
            <person name="Horton D.L."/>
            <person name="Alikhan N.F."/>
            <person name="Baker D."/>
            <person name="Gharbi K."/>
            <person name="Hall N."/>
            <person name="Watson M."/>
            <person name="Adriaenssens E.M."/>
            <person name="Foster-Nyarko E."/>
            <person name="Jarju S."/>
            <person name="Secka A."/>
            <person name="Antonio M."/>
            <person name="Oren A."/>
            <person name="Chaudhuri R.R."/>
            <person name="La Ragione R."/>
            <person name="Hildebrand F."/>
            <person name="Pallen M.J."/>
        </authorList>
    </citation>
    <scope>NUCLEOTIDE SEQUENCE</scope>
    <source>
        <strain evidence="8">ChiGjej1B1-24693</strain>
    </source>
</reference>
<dbReference type="Gene3D" id="3.90.550.10">
    <property type="entry name" value="Spore Coat Polysaccharide Biosynthesis Protein SpsA, Chain A"/>
    <property type="match status" value="1"/>
</dbReference>
<feature type="site" description="Transition state stabilizer" evidence="7">
    <location>
        <position position="19"/>
    </location>
</feature>
<feature type="site" description="Positions MEP for the nucleophilic attack" evidence="7">
    <location>
        <position position="159"/>
    </location>
</feature>
<evidence type="ECO:0000313" key="9">
    <source>
        <dbReference type="Proteomes" id="UP000886842"/>
    </source>
</evidence>
<dbReference type="InterPro" id="IPR029044">
    <property type="entry name" value="Nucleotide-diphossugar_trans"/>
</dbReference>
<dbReference type="SUPFAM" id="SSF53448">
    <property type="entry name" value="Nucleotide-diphospho-sugar transferases"/>
    <property type="match status" value="1"/>
</dbReference>
<dbReference type="NCBIfam" id="TIGR00453">
    <property type="entry name" value="ispD"/>
    <property type="match status" value="1"/>
</dbReference>
<dbReference type="FunFam" id="3.90.550.10:FF:000003">
    <property type="entry name" value="2-C-methyl-D-erythritol 4-phosphate cytidylyltransferase"/>
    <property type="match status" value="1"/>
</dbReference>
<feature type="site" description="Transition state stabilizer" evidence="7">
    <location>
        <position position="26"/>
    </location>
</feature>
<dbReference type="HAMAP" id="MF_00108">
    <property type="entry name" value="IspD"/>
    <property type="match status" value="1"/>
</dbReference>
<dbReference type="InterPro" id="IPR018294">
    <property type="entry name" value="ISPD_synthase_CS"/>
</dbReference>
<feature type="site" description="Positions MEP for the nucleophilic attack" evidence="7">
    <location>
        <position position="215"/>
    </location>
</feature>
<reference evidence="8" key="1">
    <citation type="submission" date="2020-10" db="EMBL/GenBank/DDBJ databases">
        <authorList>
            <person name="Gilroy R."/>
        </authorList>
    </citation>
    <scope>NUCLEOTIDE SEQUENCE</scope>
    <source>
        <strain evidence="8">ChiGjej1B1-24693</strain>
    </source>
</reference>
<dbReference type="InterPro" id="IPR001228">
    <property type="entry name" value="IspD"/>
</dbReference>
<comment type="function">
    <text evidence="7">Catalyzes the formation of 4-diphosphocytidyl-2-C-methyl-D-erythritol from CTP and 2-C-methyl-D-erythritol 4-phosphate (MEP).</text>
</comment>
<evidence type="ECO:0000256" key="2">
    <source>
        <dbReference type="ARBA" id="ARBA00004787"/>
    </source>
</evidence>
<dbReference type="GO" id="GO:0050518">
    <property type="term" value="F:2-C-methyl-D-erythritol 4-phosphate cytidylyltransferase activity"/>
    <property type="evidence" value="ECO:0007669"/>
    <property type="project" value="UniProtKB-UniRule"/>
</dbReference>
<dbReference type="InterPro" id="IPR050088">
    <property type="entry name" value="IspD/TarI_cytidylyltransf_bact"/>
</dbReference>
<dbReference type="Proteomes" id="UP000886842">
    <property type="component" value="Unassembled WGS sequence"/>
</dbReference>
<protein>
    <recommendedName>
        <fullName evidence="7">2-C-methyl-D-erythritol 4-phosphate cytidylyltransferase</fullName>
        <ecNumber evidence="7">2.7.7.60</ecNumber>
    </recommendedName>
    <alternativeName>
        <fullName evidence="7">4-diphosphocytidyl-2C-methyl-D-erythritol synthase</fullName>
    </alternativeName>
    <alternativeName>
        <fullName evidence="7">MEP cytidylyltransferase</fullName>
        <shortName evidence="7">MCT</shortName>
    </alternativeName>
</protein>
<comment type="pathway">
    <text evidence="2 7">Isoprenoid biosynthesis; isopentenyl diphosphate biosynthesis via DXP pathway; isopentenyl diphosphate from 1-deoxy-D-xylulose 5-phosphate: step 2/6.</text>
</comment>
<keyword evidence="5 7" id="KW-0548">Nucleotidyltransferase</keyword>
<name>A0A9D1KLG4_9ACTN</name>
<dbReference type="EC" id="2.7.7.60" evidence="7"/>
<evidence type="ECO:0000256" key="1">
    <source>
        <dbReference type="ARBA" id="ARBA00001282"/>
    </source>
</evidence>
<evidence type="ECO:0000256" key="5">
    <source>
        <dbReference type="ARBA" id="ARBA00022695"/>
    </source>
</evidence>
<dbReference type="AlphaFoldDB" id="A0A9D1KLG4"/>
<organism evidence="8 9">
    <name type="scientific">Candidatus Avipropionibacterium avicola</name>
    <dbReference type="NCBI Taxonomy" id="2840701"/>
    <lineage>
        <taxon>Bacteria</taxon>
        <taxon>Bacillati</taxon>
        <taxon>Actinomycetota</taxon>
        <taxon>Actinomycetes</taxon>
        <taxon>Propionibacteriales</taxon>
        <taxon>Propionibacteriaceae</taxon>
        <taxon>Propionibacteriaceae incertae sedis</taxon>
        <taxon>Candidatus Avipropionibacterium</taxon>
    </lineage>
</organism>